<dbReference type="PANTHER" id="PTHR46179:SF13">
    <property type="entry name" value="C2H2-TYPE DOMAIN-CONTAINING PROTEIN"/>
    <property type="match status" value="1"/>
</dbReference>
<dbReference type="SUPFAM" id="SSF57667">
    <property type="entry name" value="beta-beta-alpha zinc fingers"/>
    <property type="match status" value="4"/>
</dbReference>
<protein>
    <recommendedName>
        <fullName evidence="11">C2H2-type domain-containing protein</fullName>
    </recommendedName>
</protein>
<feature type="domain" description="C2H2-type" evidence="11">
    <location>
        <begin position="193"/>
        <end position="222"/>
    </location>
</feature>
<evidence type="ECO:0000256" key="1">
    <source>
        <dbReference type="ARBA" id="ARBA00004123"/>
    </source>
</evidence>
<dbReference type="AlphaFoldDB" id="A0A0C3F774"/>
<feature type="domain" description="C2H2-type" evidence="11">
    <location>
        <begin position="337"/>
        <end position="367"/>
    </location>
</feature>
<evidence type="ECO:0000256" key="10">
    <source>
        <dbReference type="SAM" id="MobiDB-lite"/>
    </source>
</evidence>
<reference evidence="13" key="2">
    <citation type="submission" date="2015-01" db="EMBL/GenBank/DDBJ databases">
        <title>Evolutionary Origins and Diversification of the Mycorrhizal Mutualists.</title>
        <authorList>
            <consortium name="DOE Joint Genome Institute"/>
            <consortium name="Mycorrhizal Genomics Consortium"/>
            <person name="Kohler A."/>
            <person name="Kuo A."/>
            <person name="Nagy L.G."/>
            <person name="Floudas D."/>
            <person name="Copeland A."/>
            <person name="Barry K.W."/>
            <person name="Cichocki N."/>
            <person name="Veneault-Fourrey C."/>
            <person name="LaButti K."/>
            <person name="Lindquist E.A."/>
            <person name="Lipzen A."/>
            <person name="Lundell T."/>
            <person name="Morin E."/>
            <person name="Murat C."/>
            <person name="Riley R."/>
            <person name="Ohm R."/>
            <person name="Sun H."/>
            <person name="Tunlid A."/>
            <person name="Henrissat B."/>
            <person name="Grigoriev I.V."/>
            <person name="Hibbett D.S."/>
            <person name="Martin F."/>
        </authorList>
    </citation>
    <scope>NUCLEOTIDE SEQUENCE [LARGE SCALE GENOMIC DNA]</scope>
    <source>
        <strain evidence="13">F 1598</strain>
    </source>
</reference>
<evidence type="ECO:0000256" key="7">
    <source>
        <dbReference type="ARBA" id="ARBA00023163"/>
    </source>
</evidence>
<keyword evidence="2" id="KW-0479">Metal-binding</keyword>
<keyword evidence="8" id="KW-0539">Nucleus</keyword>
<dbReference type="Proteomes" id="UP000054166">
    <property type="component" value="Unassembled WGS sequence"/>
</dbReference>
<evidence type="ECO:0000256" key="5">
    <source>
        <dbReference type="ARBA" id="ARBA00022833"/>
    </source>
</evidence>
<dbReference type="InterPro" id="IPR051061">
    <property type="entry name" value="Zinc_finger_trans_reg"/>
</dbReference>
<organism evidence="12 13">
    <name type="scientific">Piloderma croceum (strain F 1598)</name>
    <dbReference type="NCBI Taxonomy" id="765440"/>
    <lineage>
        <taxon>Eukaryota</taxon>
        <taxon>Fungi</taxon>
        <taxon>Dikarya</taxon>
        <taxon>Basidiomycota</taxon>
        <taxon>Agaricomycotina</taxon>
        <taxon>Agaricomycetes</taxon>
        <taxon>Agaricomycetidae</taxon>
        <taxon>Atheliales</taxon>
        <taxon>Atheliaceae</taxon>
        <taxon>Piloderma</taxon>
    </lineage>
</organism>
<dbReference type="EMBL" id="KN833042">
    <property type="protein sequence ID" value="KIM75764.1"/>
    <property type="molecule type" value="Genomic_DNA"/>
</dbReference>
<dbReference type="GO" id="GO:0008270">
    <property type="term" value="F:zinc ion binding"/>
    <property type="evidence" value="ECO:0007669"/>
    <property type="project" value="UniProtKB-KW"/>
</dbReference>
<feature type="domain" description="C2H2-type" evidence="11">
    <location>
        <begin position="130"/>
        <end position="159"/>
    </location>
</feature>
<dbReference type="PROSITE" id="PS00028">
    <property type="entry name" value="ZINC_FINGER_C2H2_1"/>
    <property type="match status" value="7"/>
</dbReference>
<dbReference type="HOGENOM" id="CLU_002678_91_2_1"/>
<keyword evidence="6" id="KW-0805">Transcription regulation</keyword>
<feature type="region of interest" description="Disordered" evidence="10">
    <location>
        <begin position="392"/>
        <end position="417"/>
    </location>
</feature>
<evidence type="ECO:0000256" key="6">
    <source>
        <dbReference type="ARBA" id="ARBA00023015"/>
    </source>
</evidence>
<evidence type="ECO:0000256" key="2">
    <source>
        <dbReference type="ARBA" id="ARBA00022723"/>
    </source>
</evidence>
<dbReference type="OrthoDB" id="427030at2759"/>
<evidence type="ECO:0000259" key="11">
    <source>
        <dbReference type="PROSITE" id="PS50157"/>
    </source>
</evidence>
<evidence type="ECO:0000313" key="13">
    <source>
        <dbReference type="Proteomes" id="UP000054166"/>
    </source>
</evidence>
<dbReference type="FunFam" id="3.30.160.60:FF:001102">
    <property type="entry name" value="Transcription factor IIIA"/>
    <property type="match status" value="2"/>
</dbReference>
<dbReference type="InterPro" id="IPR036236">
    <property type="entry name" value="Znf_C2H2_sf"/>
</dbReference>
<dbReference type="Gene3D" id="3.30.160.60">
    <property type="entry name" value="Classic Zinc Finger"/>
    <property type="match status" value="6"/>
</dbReference>
<keyword evidence="5" id="KW-0862">Zinc</keyword>
<name>A0A0C3F774_PILCF</name>
<dbReference type="Pfam" id="PF00096">
    <property type="entry name" value="zf-C2H2"/>
    <property type="match status" value="1"/>
</dbReference>
<dbReference type="FunFam" id="3.30.160.60:FF:000624">
    <property type="entry name" value="zinc finger protein 697"/>
    <property type="match status" value="1"/>
</dbReference>
<feature type="region of interest" description="Disordered" evidence="10">
    <location>
        <begin position="312"/>
        <end position="332"/>
    </location>
</feature>
<feature type="domain" description="C2H2-type" evidence="11">
    <location>
        <begin position="368"/>
        <end position="401"/>
    </location>
</feature>
<evidence type="ECO:0000313" key="12">
    <source>
        <dbReference type="EMBL" id="KIM75764.1"/>
    </source>
</evidence>
<dbReference type="InParanoid" id="A0A0C3F774"/>
<dbReference type="PANTHER" id="PTHR46179">
    <property type="entry name" value="ZINC FINGER PROTEIN"/>
    <property type="match status" value="1"/>
</dbReference>
<keyword evidence="4 9" id="KW-0863">Zinc-finger</keyword>
<keyword evidence="3" id="KW-0677">Repeat</keyword>
<dbReference type="GO" id="GO:0006357">
    <property type="term" value="P:regulation of transcription by RNA polymerase II"/>
    <property type="evidence" value="ECO:0007669"/>
    <property type="project" value="TreeGrafter"/>
</dbReference>
<evidence type="ECO:0000256" key="9">
    <source>
        <dbReference type="PROSITE-ProRule" id="PRU00042"/>
    </source>
</evidence>
<evidence type="ECO:0000256" key="3">
    <source>
        <dbReference type="ARBA" id="ARBA00022737"/>
    </source>
</evidence>
<dbReference type="InterPro" id="IPR013087">
    <property type="entry name" value="Znf_C2H2_type"/>
</dbReference>
<dbReference type="GO" id="GO:0005634">
    <property type="term" value="C:nucleus"/>
    <property type="evidence" value="ECO:0007669"/>
    <property type="project" value="UniProtKB-SubCell"/>
</dbReference>
<proteinExistence type="predicted"/>
<feature type="domain" description="C2H2-type" evidence="11">
    <location>
        <begin position="160"/>
        <end position="190"/>
    </location>
</feature>
<gene>
    <name evidence="12" type="ORF">PILCRDRAFT_78445</name>
</gene>
<dbReference type="STRING" id="765440.A0A0C3F774"/>
<comment type="subcellular location">
    <subcellularLocation>
        <location evidence="1">Nucleus</location>
    </subcellularLocation>
</comment>
<sequence length="509" mass="57353">MSTPPVLSATVLGKRKAVQDSVSLVLHLASSSESSHPHSDSDFEPQVLSEKTLPPIIVNGKLVENTKKRYRCTYQGCMKAYTKPARLQEHERSHTGERPFVCETCNKSYLRETHLQAHSRSHLPESARPFSCPELNCEKRFWTTQHLRAHEDMHKGAKPYSCTENSCHEAFAKHHQLRAHICTAHAPPGTKPYRCEHEGCNKSFSTNQKLWTHSKVHDGKAFYLSVNILSSFNQISIDKRYTCVHPSCLTASSTAPTYYSTWTSLQHHIRTDHPPTCSNALCNGRTFASHHGLRAHLKLHEEREVEAGLELDDGEGVDGGEARLKKRRRGGEMGRDWKCEAEGCGKDFKSKKAMTTHHNVTHLGRRDHICPHEDCNRAFGYKHLLQRHLAKVHSTHTGESDSAEATDEEDEEAAPTNKTVQRMNIDTITGMSYTSKANERLTASKVLQCPHPHLGALVSMTEMAGSSTSRTCEYVFSRAYDLKRHLRAEHDVDVEKDKVDEWVKGAKAV</sequence>
<dbReference type="PROSITE" id="PS50157">
    <property type="entry name" value="ZINC_FINGER_C2H2_2"/>
    <property type="match status" value="7"/>
</dbReference>
<feature type="domain" description="C2H2-type" evidence="11">
    <location>
        <begin position="100"/>
        <end position="127"/>
    </location>
</feature>
<feature type="domain" description="C2H2-type" evidence="11">
    <location>
        <begin position="70"/>
        <end position="99"/>
    </location>
</feature>
<evidence type="ECO:0000256" key="8">
    <source>
        <dbReference type="ARBA" id="ARBA00023242"/>
    </source>
</evidence>
<keyword evidence="7" id="KW-0804">Transcription</keyword>
<dbReference type="FunCoup" id="A0A0C3F774">
    <property type="interactions" value="164"/>
</dbReference>
<feature type="compositionally biased region" description="Acidic residues" evidence="10">
    <location>
        <begin position="401"/>
        <end position="413"/>
    </location>
</feature>
<accession>A0A0C3F774</accession>
<evidence type="ECO:0000256" key="4">
    <source>
        <dbReference type="ARBA" id="ARBA00022771"/>
    </source>
</evidence>
<dbReference type="SMART" id="SM00355">
    <property type="entry name" value="ZnF_C2H2"/>
    <property type="match status" value="10"/>
</dbReference>
<reference evidence="12 13" key="1">
    <citation type="submission" date="2014-04" db="EMBL/GenBank/DDBJ databases">
        <authorList>
            <consortium name="DOE Joint Genome Institute"/>
            <person name="Kuo A."/>
            <person name="Tarkka M."/>
            <person name="Buscot F."/>
            <person name="Kohler A."/>
            <person name="Nagy L.G."/>
            <person name="Floudas D."/>
            <person name="Copeland A."/>
            <person name="Barry K.W."/>
            <person name="Cichocki N."/>
            <person name="Veneault-Fourrey C."/>
            <person name="LaButti K."/>
            <person name="Lindquist E.A."/>
            <person name="Lipzen A."/>
            <person name="Lundell T."/>
            <person name="Morin E."/>
            <person name="Murat C."/>
            <person name="Sun H."/>
            <person name="Tunlid A."/>
            <person name="Henrissat B."/>
            <person name="Grigoriev I.V."/>
            <person name="Hibbett D.S."/>
            <person name="Martin F."/>
            <person name="Nordberg H.P."/>
            <person name="Cantor M.N."/>
            <person name="Hua S.X."/>
        </authorList>
    </citation>
    <scope>NUCLEOTIDE SEQUENCE [LARGE SCALE GENOMIC DNA]</scope>
    <source>
        <strain evidence="12 13">F 1598</strain>
    </source>
</reference>
<keyword evidence="13" id="KW-1185">Reference proteome</keyword>